<dbReference type="RefSeq" id="WP_311594616.1">
    <property type="nucleotide sequence ID" value="NZ_JAVREM010000001.1"/>
</dbReference>
<name>A0ABU2LH15_9ACTN</name>
<accession>A0ABU2LH15</accession>
<keyword evidence="1" id="KW-1133">Transmembrane helix</keyword>
<keyword evidence="3" id="KW-1185">Reference proteome</keyword>
<dbReference type="Proteomes" id="UP001183420">
    <property type="component" value="Unassembled WGS sequence"/>
</dbReference>
<evidence type="ECO:0000313" key="2">
    <source>
        <dbReference type="EMBL" id="MDT0316885.1"/>
    </source>
</evidence>
<dbReference type="EMBL" id="JAVREM010000001">
    <property type="protein sequence ID" value="MDT0316885.1"/>
    <property type="molecule type" value="Genomic_DNA"/>
</dbReference>
<evidence type="ECO:0000256" key="1">
    <source>
        <dbReference type="SAM" id="Phobius"/>
    </source>
</evidence>
<sequence length="134" mass="14288">MSDWGIALIAAAAAVAGSLVTGWFARSAGERQAAAMVATVRMSIAEQRSVRMLDQRRVTYLRFLEAAEGRATDRAALRRAFDAVTLEGPTEVAESARTLVDLLRGERSLDEIAQARAAFVAAAGKALRPPSDEA</sequence>
<evidence type="ECO:0000313" key="3">
    <source>
        <dbReference type="Proteomes" id="UP001183420"/>
    </source>
</evidence>
<protein>
    <submittedName>
        <fullName evidence="2">Uncharacterized protein</fullName>
    </submittedName>
</protein>
<keyword evidence="1" id="KW-0812">Transmembrane</keyword>
<comment type="caution">
    <text evidence="2">The sequence shown here is derived from an EMBL/GenBank/DDBJ whole genome shotgun (WGS) entry which is preliminary data.</text>
</comment>
<organism evidence="2 3">
    <name type="scientific">Streptomyces millisiae</name>
    <dbReference type="NCBI Taxonomy" id="3075542"/>
    <lineage>
        <taxon>Bacteria</taxon>
        <taxon>Bacillati</taxon>
        <taxon>Actinomycetota</taxon>
        <taxon>Actinomycetes</taxon>
        <taxon>Kitasatosporales</taxon>
        <taxon>Streptomycetaceae</taxon>
        <taxon>Streptomyces</taxon>
    </lineage>
</organism>
<keyword evidence="1" id="KW-0472">Membrane</keyword>
<reference evidence="3" key="1">
    <citation type="submission" date="2023-07" db="EMBL/GenBank/DDBJ databases">
        <title>30 novel species of actinomycetes from the DSMZ collection.</title>
        <authorList>
            <person name="Nouioui I."/>
        </authorList>
    </citation>
    <scope>NUCLEOTIDE SEQUENCE [LARGE SCALE GENOMIC DNA]</scope>
    <source>
        <strain evidence="3">DSM 44918</strain>
    </source>
</reference>
<proteinExistence type="predicted"/>
<feature type="transmembrane region" description="Helical" evidence="1">
    <location>
        <begin position="6"/>
        <end position="25"/>
    </location>
</feature>
<gene>
    <name evidence="2" type="ORF">RNC47_00880</name>
</gene>